<feature type="DNA-binding region" description="Homeobox" evidence="11">
    <location>
        <begin position="47"/>
        <end position="106"/>
    </location>
</feature>
<evidence type="ECO:0000256" key="6">
    <source>
        <dbReference type="ARBA" id="ARBA00023159"/>
    </source>
</evidence>
<keyword evidence="5 11" id="KW-0371">Homeobox</keyword>
<evidence type="ECO:0000256" key="9">
    <source>
        <dbReference type="ARBA" id="ARBA00038196"/>
    </source>
</evidence>
<keyword evidence="15" id="KW-1185">Reference proteome</keyword>
<feature type="compositionally biased region" description="Acidic residues" evidence="13">
    <location>
        <begin position="163"/>
        <end position="182"/>
    </location>
</feature>
<feature type="region of interest" description="Disordered" evidence="13">
    <location>
        <begin position="97"/>
        <end position="196"/>
    </location>
</feature>
<dbReference type="GO" id="GO:0003677">
    <property type="term" value="F:DNA binding"/>
    <property type="evidence" value="ECO:0007669"/>
    <property type="project" value="UniProtKB-UniRule"/>
</dbReference>
<accession>A0AAJ7TLK0</accession>
<keyword evidence="4 11" id="KW-0238">DNA-binding</keyword>
<evidence type="ECO:0000256" key="2">
    <source>
        <dbReference type="ARBA" id="ARBA00007916"/>
    </source>
</evidence>
<dbReference type="InterPro" id="IPR001356">
    <property type="entry name" value="HD"/>
</dbReference>
<evidence type="ECO:0000256" key="3">
    <source>
        <dbReference type="ARBA" id="ARBA00023015"/>
    </source>
</evidence>
<dbReference type="SMART" id="SM00389">
    <property type="entry name" value="HOX"/>
    <property type="match status" value="1"/>
</dbReference>
<evidence type="ECO:0000256" key="10">
    <source>
        <dbReference type="ARBA" id="ARBA00073831"/>
    </source>
</evidence>
<evidence type="ECO:0000256" key="13">
    <source>
        <dbReference type="SAM" id="MobiDB-lite"/>
    </source>
</evidence>
<comment type="similarity">
    <text evidence="2">Belongs to the distal-less homeobox family.</text>
</comment>
<dbReference type="SUPFAM" id="SSF46689">
    <property type="entry name" value="Homeodomain-like"/>
    <property type="match status" value="1"/>
</dbReference>
<evidence type="ECO:0000256" key="5">
    <source>
        <dbReference type="ARBA" id="ARBA00023155"/>
    </source>
</evidence>
<dbReference type="AlphaFoldDB" id="A0AAJ7TLK0"/>
<comment type="similarity">
    <text evidence="9">Belongs to the BAR homeobox family.</text>
</comment>
<comment type="subcellular location">
    <subcellularLocation>
        <location evidence="1 11 12">Nucleus</location>
    </subcellularLocation>
</comment>
<organism evidence="15 16">
    <name type="scientific">Petromyzon marinus</name>
    <name type="common">Sea lamprey</name>
    <dbReference type="NCBI Taxonomy" id="7757"/>
    <lineage>
        <taxon>Eukaryota</taxon>
        <taxon>Metazoa</taxon>
        <taxon>Chordata</taxon>
        <taxon>Craniata</taxon>
        <taxon>Vertebrata</taxon>
        <taxon>Cyclostomata</taxon>
        <taxon>Hyperoartia</taxon>
        <taxon>Petromyzontiformes</taxon>
        <taxon>Petromyzontidae</taxon>
        <taxon>Petromyzon</taxon>
    </lineage>
</organism>
<dbReference type="Gene3D" id="1.10.10.60">
    <property type="entry name" value="Homeodomain-like"/>
    <property type="match status" value="1"/>
</dbReference>
<keyword evidence="6" id="KW-0010">Activator</keyword>
<gene>
    <name evidence="16" type="primary">BSX</name>
</gene>
<evidence type="ECO:0000256" key="4">
    <source>
        <dbReference type="ARBA" id="ARBA00023125"/>
    </source>
</evidence>
<dbReference type="GO" id="GO:0005634">
    <property type="term" value="C:nucleus"/>
    <property type="evidence" value="ECO:0007669"/>
    <property type="project" value="UniProtKB-SubCell"/>
</dbReference>
<evidence type="ECO:0000256" key="12">
    <source>
        <dbReference type="RuleBase" id="RU000682"/>
    </source>
</evidence>
<evidence type="ECO:0000256" key="8">
    <source>
        <dbReference type="ARBA" id="ARBA00023242"/>
    </source>
</evidence>
<feature type="domain" description="Homeobox" evidence="14">
    <location>
        <begin position="45"/>
        <end position="105"/>
    </location>
</feature>
<dbReference type="InterPro" id="IPR020479">
    <property type="entry name" value="HD_metazoa"/>
</dbReference>
<dbReference type="GO" id="GO:0000981">
    <property type="term" value="F:DNA-binding transcription factor activity, RNA polymerase II-specific"/>
    <property type="evidence" value="ECO:0007669"/>
    <property type="project" value="InterPro"/>
</dbReference>
<protein>
    <recommendedName>
        <fullName evidence="10">Brain-specific homeobox protein homolog</fullName>
    </recommendedName>
</protein>
<evidence type="ECO:0000313" key="16">
    <source>
        <dbReference type="RefSeq" id="XP_032820213.1"/>
    </source>
</evidence>
<evidence type="ECO:0000256" key="1">
    <source>
        <dbReference type="ARBA" id="ARBA00004123"/>
    </source>
</evidence>
<dbReference type="PROSITE" id="PS50071">
    <property type="entry name" value="HOMEOBOX_2"/>
    <property type="match status" value="1"/>
</dbReference>
<evidence type="ECO:0000256" key="11">
    <source>
        <dbReference type="PROSITE-ProRule" id="PRU00108"/>
    </source>
</evidence>
<dbReference type="PRINTS" id="PR00031">
    <property type="entry name" value="HTHREPRESSR"/>
</dbReference>
<evidence type="ECO:0000259" key="14">
    <source>
        <dbReference type="PROSITE" id="PS50071"/>
    </source>
</evidence>
<dbReference type="FunFam" id="1.10.10.60:FF:000173">
    <property type="entry name" value="brain-specific homeobox protein homolog"/>
    <property type="match status" value="1"/>
</dbReference>
<dbReference type="PRINTS" id="PR00024">
    <property type="entry name" value="HOMEOBOX"/>
</dbReference>
<feature type="compositionally biased region" description="Basic and acidic residues" evidence="13">
    <location>
        <begin position="108"/>
        <end position="119"/>
    </location>
</feature>
<dbReference type="PANTHER" id="PTHR24333:SF16">
    <property type="entry name" value="BRAIN-SPECIFIC HOMEOBOX"/>
    <property type="match status" value="1"/>
</dbReference>
<dbReference type="InterPro" id="IPR017970">
    <property type="entry name" value="Homeobox_CS"/>
</dbReference>
<dbReference type="PANTHER" id="PTHR24333">
    <property type="entry name" value="HOMEO BOX HB9 LIKE A-RELATED"/>
    <property type="match status" value="1"/>
</dbReference>
<dbReference type="InterPro" id="IPR009057">
    <property type="entry name" value="Homeodomain-like_sf"/>
</dbReference>
<keyword evidence="3" id="KW-0805">Transcription regulation</keyword>
<feature type="compositionally biased region" description="Basic residues" evidence="13">
    <location>
        <begin position="98"/>
        <end position="107"/>
    </location>
</feature>
<sequence length="196" mass="21456">MFETLGTADDATAAAAADAACFDPGAGLPLPGLFAHPGELPGRQCRRRKARTVFSDSQLSGLEKRFEVQRYLSTPERVELAATLSLSETQVKTWFQNRRMKHKKQMRKGSDEKGSKEEAATEGSSPEPSGRDGAAPSRAEDDGSRLASGAAQSERGPRKEQRAEDDDDEEEDEEIEIVEDGEFYSLQHHPPVQGSH</sequence>
<dbReference type="PROSITE" id="PS00027">
    <property type="entry name" value="HOMEOBOX_1"/>
    <property type="match status" value="1"/>
</dbReference>
<dbReference type="CTD" id="390259"/>
<dbReference type="InterPro" id="IPR000047">
    <property type="entry name" value="HTH_motif"/>
</dbReference>
<dbReference type="RefSeq" id="XP_032820213.1">
    <property type="nucleotide sequence ID" value="XM_032964322.1"/>
</dbReference>
<dbReference type="InterPro" id="IPR050848">
    <property type="entry name" value="Homeobox_TF"/>
</dbReference>
<proteinExistence type="inferred from homology"/>
<reference evidence="16" key="1">
    <citation type="submission" date="2025-08" db="UniProtKB">
        <authorList>
            <consortium name="RefSeq"/>
        </authorList>
    </citation>
    <scope>IDENTIFICATION</scope>
    <source>
        <tissue evidence="16">Sperm</tissue>
    </source>
</reference>
<evidence type="ECO:0000256" key="7">
    <source>
        <dbReference type="ARBA" id="ARBA00023163"/>
    </source>
</evidence>
<evidence type="ECO:0000313" key="15">
    <source>
        <dbReference type="Proteomes" id="UP001318040"/>
    </source>
</evidence>
<dbReference type="Pfam" id="PF00046">
    <property type="entry name" value="Homeodomain"/>
    <property type="match status" value="1"/>
</dbReference>
<dbReference type="Proteomes" id="UP001318040">
    <property type="component" value="Chromosome 32"/>
</dbReference>
<keyword evidence="7" id="KW-0804">Transcription</keyword>
<keyword evidence="8 11" id="KW-0539">Nucleus</keyword>
<dbReference type="CDD" id="cd00086">
    <property type="entry name" value="homeodomain"/>
    <property type="match status" value="1"/>
</dbReference>
<dbReference type="KEGG" id="pmrn:116948032"/>
<name>A0AAJ7TLK0_PETMA</name>